<dbReference type="AlphaFoldDB" id="A0A1R1XEJ0"/>
<evidence type="ECO:0000256" key="1">
    <source>
        <dbReference type="SAM" id="MobiDB-lite"/>
    </source>
</evidence>
<accession>A0A1R1XEJ0</accession>
<evidence type="ECO:0000313" key="3">
    <source>
        <dbReference type="Proteomes" id="UP000187283"/>
    </source>
</evidence>
<dbReference type="EMBL" id="LSSN01003664">
    <property type="protein sequence ID" value="OMJ13051.1"/>
    <property type="molecule type" value="Genomic_DNA"/>
</dbReference>
<proteinExistence type="predicted"/>
<keyword evidence="3" id="KW-1185">Reference proteome</keyword>
<sequence length="195" mass="21298">MSEYFYRTMLTDEEENEEIYGFPKSSKVCYNPPPINEAAFYQFKLHWHIGGAHKGVGNGFNRSPSPEHRVEEAKNTFKEIGTEQQGFLVEPIKSFCRSGPLDDADGNAPTKIASSAIQVEAQPRGPPGPDGGGGIPTNKEGHRGGGESEPRILQQFILHSKEDGRATIGIGSKETEPASRGKELQDGIPFNQSAR</sequence>
<protein>
    <submittedName>
        <fullName evidence="2">Uncharacterized protein</fullName>
    </submittedName>
</protein>
<comment type="caution">
    <text evidence="2">The sequence shown here is derived from an EMBL/GenBank/DDBJ whole genome shotgun (WGS) entry which is preliminary data.</text>
</comment>
<evidence type="ECO:0000313" key="2">
    <source>
        <dbReference type="EMBL" id="OMJ13051.1"/>
    </source>
</evidence>
<feature type="compositionally biased region" description="Basic and acidic residues" evidence="1">
    <location>
        <begin position="139"/>
        <end position="150"/>
    </location>
</feature>
<gene>
    <name evidence="2" type="ORF">AYI70_g8748</name>
</gene>
<organism evidence="2 3">
    <name type="scientific">Smittium culicis</name>
    <dbReference type="NCBI Taxonomy" id="133412"/>
    <lineage>
        <taxon>Eukaryota</taxon>
        <taxon>Fungi</taxon>
        <taxon>Fungi incertae sedis</taxon>
        <taxon>Zoopagomycota</taxon>
        <taxon>Kickxellomycotina</taxon>
        <taxon>Harpellomycetes</taxon>
        <taxon>Harpellales</taxon>
        <taxon>Legeriomycetaceae</taxon>
        <taxon>Smittium</taxon>
    </lineage>
</organism>
<dbReference type="Proteomes" id="UP000187283">
    <property type="component" value="Unassembled WGS sequence"/>
</dbReference>
<reference evidence="2 3" key="1">
    <citation type="submission" date="2017-01" db="EMBL/GenBank/DDBJ databases">
        <authorList>
            <person name="Mah S.A."/>
            <person name="Swanson W.J."/>
            <person name="Moy G.W."/>
            <person name="Vacquier V.D."/>
        </authorList>
    </citation>
    <scope>NUCLEOTIDE SEQUENCE [LARGE SCALE GENOMIC DNA]</scope>
    <source>
        <strain evidence="2 3">GSMNP</strain>
    </source>
</reference>
<name>A0A1R1XEJ0_9FUNG</name>
<feature type="region of interest" description="Disordered" evidence="1">
    <location>
        <begin position="117"/>
        <end position="195"/>
    </location>
</feature>
<feature type="compositionally biased region" description="Basic and acidic residues" evidence="1">
    <location>
        <begin position="173"/>
        <end position="185"/>
    </location>
</feature>